<organism evidence="2 3">
    <name type="scientific">Kribbella lupini</name>
    <dbReference type="NCBI Taxonomy" id="291602"/>
    <lineage>
        <taxon>Bacteria</taxon>
        <taxon>Bacillati</taxon>
        <taxon>Actinomycetota</taxon>
        <taxon>Actinomycetes</taxon>
        <taxon>Propionibacteriales</taxon>
        <taxon>Kribbellaceae</taxon>
        <taxon>Kribbella</taxon>
    </lineage>
</organism>
<feature type="domain" description="Aminoglycoside phosphotransferase" evidence="1">
    <location>
        <begin position="32"/>
        <end position="243"/>
    </location>
</feature>
<dbReference type="Gene3D" id="3.90.1200.10">
    <property type="match status" value="1"/>
</dbReference>
<name>A0ABN2AFT1_9ACTN</name>
<dbReference type="InterPro" id="IPR002575">
    <property type="entry name" value="Aminoglycoside_PTrfase"/>
</dbReference>
<dbReference type="EMBL" id="BAAANC010000001">
    <property type="protein sequence ID" value="GAA1518493.1"/>
    <property type="molecule type" value="Genomic_DNA"/>
</dbReference>
<dbReference type="Proteomes" id="UP001500363">
    <property type="component" value="Unassembled WGS sequence"/>
</dbReference>
<comment type="caution">
    <text evidence="2">The sequence shown here is derived from an EMBL/GenBank/DDBJ whole genome shotgun (WGS) entry which is preliminary data.</text>
</comment>
<dbReference type="Pfam" id="PF01636">
    <property type="entry name" value="APH"/>
    <property type="match status" value="1"/>
</dbReference>
<dbReference type="RefSeq" id="WP_344171862.1">
    <property type="nucleotide sequence ID" value="NZ_BAAANC010000001.1"/>
</dbReference>
<protein>
    <recommendedName>
        <fullName evidence="1">Aminoglycoside phosphotransferase domain-containing protein</fullName>
    </recommendedName>
</protein>
<keyword evidence="3" id="KW-1185">Reference proteome</keyword>
<accession>A0ABN2AFT1</accession>
<reference evidence="2 3" key="1">
    <citation type="journal article" date="2019" name="Int. J. Syst. Evol. Microbiol.">
        <title>The Global Catalogue of Microorganisms (GCM) 10K type strain sequencing project: providing services to taxonomists for standard genome sequencing and annotation.</title>
        <authorList>
            <consortium name="The Broad Institute Genomics Platform"/>
            <consortium name="The Broad Institute Genome Sequencing Center for Infectious Disease"/>
            <person name="Wu L."/>
            <person name="Ma J."/>
        </authorList>
    </citation>
    <scope>NUCLEOTIDE SEQUENCE [LARGE SCALE GENOMIC DNA]</scope>
    <source>
        <strain evidence="2 3">JCM 14303</strain>
    </source>
</reference>
<gene>
    <name evidence="2" type="ORF">GCM10009741_17840</name>
</gene>
<sequence length="310" mass="33605">MTDTESAGRSAGLPTAARLAPAFGLGEVTAFTRVARGAMGAVWRLETRTGVYAAKEAFWRQPEEDLVRREVDFQAACGVRSPEPLTTPSGSYVVDGWRLYEWVDGVVPPRDDLDAMVWLAEQMAAIHRVAWTDGPMETNAWYHRVDVDWPALAARAPELTESVPRLVELTGVVNSTSPDDLVLCHRDLTPANVLIGAGGPYLVDWDNVGPLPPAQELGFLLINHLTDEYAVRRIVSAYRRAGGPGELTGPDGFATGLAIMLNYLHGQTSAALDPELADEHRAFAARQLGGLIRSVPGVGVLERAVQFARV</sequence>
<evidence type="ECO:0000313" key="2">
    <source>
        <dbReference type="EMBL" id="GAA1518493.1"/>
    </source>
</evidence>
<evidence type="ECO:0000259" key="1">
    <source>
        <dbReference type="Pfam" id="PF01636"/>
    </source>
</evidence>
<evidence type="ECO:0000313" key="3">
    <source>
        <dbReference type="Proteomes" id="UP001500363"/>
    </source>
</evidence>
<dbReference type="InterPro" id="IPR011009">
    <property type="entry name" value="Kinase-like_dom_sf"/>
</dbReference>
<proteinExistence type="predicted"/>
<dbReference type="SUPFAM" id="SSF56112">
    <property type="entry name" value="Protein kinase-like (PK-like)"/>
    <property type="match status" value="1"/>
</dbReference>